<evidence type="ECO:0000313" key="1">
    <source>
        <dbReference type="EMBL" id="TKY91369.1"/>
    </source>
</evidence>
<reference evidence="1" key="1">
    <citation type="submission" date="2018-09" db="EMBL/GenBank/DDBJ databases">
        <title>A genomic encyclopedia of anaerobic methanotrophic archaea.</title>
        <authorList>
            <person name="Skennerton C.T."/>
            <person name="Chadwick G.L."/>
            <person name="Laso-Perez R."/>
            <person name="Leu A.O."/>
            <person name="Speth D.R."/>
            <person name="Yu H."/>
            <person name="Morgan-Lang C."/>
            <person name="Hatzenpichler R."/>
            <person name="Goudeau D."/>
            <person name="Malmstrom R."/>
            <person name="Woyke T."/>
            <person name="Hallam S."/>
            <person name="Tyson G.W."/>
            <person name="Wegener G."/>
            <person name="Boetius A."/>
            <person name="Orphan V.J."/>
        </authorList>
    </citation>
    <scope>NUCLEOTIDE SEQUENCE</scope>
    <source>
        <strain evidence="1">CONS3730D10UFb2</strain>
    </source>
</reference>
<sequence>MQIAVIAIQGNISEHINSAQSTLLAMDIQATVIPVRRSGIIPSCSAIILPGGESTTLGRLMEQKGIDTEIKKAASSGIPIMGTCAGLVLLAKDGGEQVRRTGQKLLGLMDISVDRNAFGRQRESFEVPIEMPILKSPYNAVFIRAPAITRIGPDIEILARFETYMVAVKQGNIIGLAFHPELTDDQRIHHYFFSLL</sequence>
<dbReference type="EMBL" id="QYBA01000209">
    <property type="protein sequence ID" value="TKY91369.1"/>
    <property type="molecule type" value="Genomic_DNA"/>
</dbReference>
<comment type="caution">
    <text evidence="1">The sequence shown here is derived from an EMBL/GenBank/DDBJ whole genome shotgun (WGS) entry which is preliminary data.</text>
</comment>
<accession>A0AC61S9Q8</accession>
<organism evidence="1 2">
    <name type="scientific">Candidatus Methanomarinus sp</name>
    <dbReference type="NCBI Taxonomy" id="3386244"/>
    <lineage>
        <taxon>Archaea</taxon>
        <taxon>Methanobacteriati</taxon>
        <taxon>Methanobacteriota</taxon>
        <taxon>Stenosarchaea group</taxon>
        <taxon>Methanomicrobia</taxon>
        <taxon>Methanosarcinales</taxon>
        <taxon>ANME-2 cluster</taxon>
        <taxon>Candidatus Methanocomedenaceae</taxon>
        <taxon>Candidatus Methanomarinus</taxon>
    </lineage>
</organism>
<gene>
    <name evidence="1" type="primary">pdxT</name>
    <name evidence="1" type="ORF">C5S46_06225</name>
</gene>
<dbReference type="Proteomes" id="UP000315423">
    <property type="component" value="Unassembled WGS sequence"/>
</dbReference>
<evidence type="ECO:0000313" key="2">
    <source>
        <dbReference type="Proteomes" id="UP000315423"/>
    </source>
</evidence>
<protein>
    <submittedName>
        <fullName evidence="1">Pyridoxal 5'-phosphate synthase glutaminase subunit PdxT</fullName>
    </submittedName>
</protein>
<name>A0AC61S9Q8_9EURY</name>
<proteinExistence type="predicted"/>